<evidence type="ECO:0000256" key="2">
    <source>
        <dbReference type="SAM" id="Phobius"/>
    </source>
</evidence>
<organism evidence="3 4">
    <name type="scientific">Candidatus Hakubella thermalkaliphila</name>
    <dbReference type="NCBI Taxonomy" id="2754717"/>
    <lineage>
        <taxon>Bacteria</taxon>
        <taxon>Bacillati</taxon>
        <taxon>Actinomycetota</taxon>
        <taxon>Actinomycetota incertae sedis</taxon>
        <taxon>Candidatus Hakubellales</taxon>
        <taxon>Candidatus Hakubellaceae</taxon>
        <taxon>Candidatus Hakubella</taxon>
    </lineage>
</organism>
<protein>
    <submittedName>
        <fullName evidence="3">Uncharacterized protein</fullName>
    </submittedName>
</protein>
<evidence type="ECO:0000313" key="4">
    <source>
        <dbReference type="Proteomes" id="UP000543224"/>
    </source>
</evidence>
<sequence>MGARFNNWAEADYIHEFNRFLAETPGRKITPGGDTEESAVQEQPRRPGEVNPVWFFALAGIMFILLLVSALLKKDVKRVGA</sequence>
<feature type="region of interest" description="Disordered" evidence="1">
    <location>
        <begin position="25"/>
        <end position="46"/>
    </location>
</feature>
<comment type="caution">
    <text evidence="3">The sequence shown here is derived from an EMBL/GenBank/DDBJ whole genome shotgun (WGS) entry which is preliminary data.</text>
</comment>
<keyword evidence="2" id="KW-0812">Transmembrane</keyword>
<name>A0A6V8NZQ4_9ACTN</name>
<dbReference type="EMBL" id="BLRX01000183">
    <property type="protein sequence ID" value="GFP25745.1"/>
    <property type="molecule type" value="Genomic_DNA"/>
</dbReference>
<dbReference type="Proteomes" id="UP000543224">
    <property type="component" value="Unassembled WGS sequence"/>
</dbReference>
<gene>
    <name evidence="3" type="ORF">HKBW3S25_01226</name>
</gene>
<reference evidence="3 4" key="1">
    <citation type="journal article" date="2020" name="Front. Microbiol.">
        <title>Single-cell genomics of novel Actinobacteria with the Wood-Ljungdahl pathway discovered in a serpentinizing system.</title>
        <authorList>
            <person name="Merino N."/>
            <person name="Kawai M."/>
            <person name="Boyd E.S."/>
            <person name="Colman D.R."/>
            <person name="McGlynn S.E."/>
            <person name="Nealson K.H."/>
            <person name="Kurokawa K."/>
            <person name="Hongoh Y."/>
        </authorList>
    </citation>
    <scope>NUCLEOTIDE SEQUENCE [LARGE SCALE GENOMIC DNA]</scope>
    <source>
        <strain evidence="3 4">S25</strain>
    </source>
</reference>
<keyword evidence="2" id="KW-1133">Transmembrane helix</keyword>
<evidence type="ECO:0000313" key="3">
    <source>
        <dbReference type="EMBL" id="GFP25745.1"/>
    </source>
</evidence>
<dbReference type="AlphaFoldDB" id="A0A6V8NZQ4"/>
<proteinExistence type="predicted"/>
<feature type="transmembrane region" description="Helical" evidence="2">
    <location>
        <begin position="53"/>
        <end position="72"/>
    </location>
</feature>
<evidence type="ECO:0000256" key="1">
    <source>
        <dbReference type="SAM" id="MobiDB-lite"/>
    </source>
</evidence>
<accession>A0A6V8NZQ4</accession>
<keyword evidence="2" id="KW-0472">Membrane</keyword>